<proteinExistence type="predicted"/>
<dbReference type="Proteomes" id="UP000282985">
    <property type="component" value="Unassembled WGS sequence"/>
</dbReference>
<dbReference type="OrthoDB" id="1466693at2"/>
<gene>
    <name evidence="2" type="ORF">DLK05_11825</name>
</gene>
<protein>
    <recommendedName>
        <fullName evidence="4">T9SS C-terminal target domain-containing protein</fullName>
    </recommendedName>
</protein>
<keyword evidence="1" id="KW-0732">Signal</keyword>
<name>A0A434ATL1_9BACT</name>
<reference evidence="2 3" key="1">
    <citation type="submission" date="2018-11" db="EMBL/GenBank/DDBJ databases">
        <title>Parancylomarina longa gen. nov., sp. nov., isolated from sediments of southern Okinawa.</title>
        <authorList>
            <person name="Fu T."/>
        </authorList>
    </citation>
    <scope>NUCLEOTIDE SEQUENCE [LARGE SCALE GENOMIC DNA]</scope>
    <source>
        <strain evidence="2 3">T3-2 S1-C</strain>
    </source>
</reference>
<dbReference type="EMBL" id="RJJX01000016">
    <property type="protein sequence ID" value="RUT77749.1"/>
    <property type="molecule type" value="Genomic_DNA"/>
</dbReference>
<comment type="caution">
    <text evidence="2">The sequence shown here is derived from an EMBL/GenBank/DDBJ whole genome shotgun (WGS) entry which is preliminary data.</text>
</comment>
<dbReference type="RefSeq" id="WP_127344179.1">
    <property type="nucleotide sequence ID" value="NZ_RJJX01000016.1"/>
</dbReference>
<feature type="signal peptide" evidence="1">
    <location>
        <begin position="1"/>
        <end position="19"/>
    </location>
</feature>
<evidence type="ECO:0000313" key="3">
    <source>
        <dbReference type="Proteomes" id="UP000282985"/>
    </source>
</evidence>
<evidence type="ECO:0008006" key="4">
    <source>
        <dbReference type="Google" id="ProtNLM"/>
    </source>
</evidence>
<organism evidence="2 3">
    <name type="scientific">Ancylomarina longa</name>
    <dbReference type="NCBI Taxonomy" id="2487017"/>
    <lineage>
        <taxon>Bacteria</taxon>
        <taxon>Pseudomonadati</taxon>
        <taxon>Bacteroidota</taxon>
        <taxon>Bacteroidia</taxon>
        <taxon>Marinilabiliales</taxon>
        <taxon>Marinifilaceae</taxon>
        <taxon>Ancylomarina</taxon>
    </lineage>
</organism>
<evidence type="ECO:0000256" key="1">
    <source>
        <dbReference type="SAM" id="SignalP"/>
    </source>
</evidence>
<accession>A0A434ATL1</accession>
<feature type="chain" id="PRO_5019367020" description="T9SS C-terminal target domain-containing protein" evidence="1">
    <location>
        <begin position="20"/>
        <end position="261"/>
    </location>
</feature>
<keyword evidence="3" id="KW-1185">Reference proteome</keyword>
<evidence type="ECO:0000313" key="2">
    <source>
        <dbReference type="EMBL" id="RUT77749.1"/>
    </source>
</evidence>
<dbReference type="AlphaFoldDB" id="A0A434ATL1"/>
<sequence>MKKKFALIFFLFLTTFAQGEKLEMSGIFLGKNLYVMNPFADSGIGYCVYEVTINGQTTSDEINSSAFEIDLNAFHFDLGEKINIVLRFKNGCLPKIINPEVIEAKASFVLQSATVNKKGILEWTTRGELGSLPYEIQQFRWNKWITVGIVEGKGAPTINKYQLNVRPHTGKNTFRLAQTDYTGIPKYSSEIHYQSKAANIHFGPLKVKDELLFTDSTLYEIYDNYGNIVFKGFSDKINLKGLQSGLYYINYDNTMGSFHKK</sequence>